<dbReference type="NCBIfam" id="TIGR01509">
    <property type="entry name" value="HAD-SF-IA-v3"/>
    <property type="match status" value="1"/>
</dbReference>
<dbReference type="SFLD" id="SFLDG01129">
    <property type="entry name" value="C1.5:_HAD__Beta-PGM__Phosphata"/>
    <property type="match status" value="1"/>
</dbReference>
<dbReference type="PANTHER" id="PTHR18901">
    <property type="entry name" value="2-DEOXYGLUCOSE-6-PHOSPHATE PHOSPHATASE 2"/>
    <property type="match status" value="1"/>
</dbReference>
<dbReference type="EMBL" id="CP019937">
    <property type="protein sequence ID" value="ARO14036.1"/>
    <property type="molecule type" value="Genomic_DNA"/>
</dbReference>
<dbReference type="InterPro" id="IPR023214">
    <property type="entry name" value="HAD_sf"/>
</dbReference>
<evidence type="ECO:0000313" key="1">
    <source>
        <dbReference type="EMBL" id="ARO14036.1"/>
    </source>
</evidence>
<dbReference type="InterPro" id="IPR041492">
    <property type="entry name" value="HAD_2"/>
</dbReference>
<dbReference type="InterPro" id="IPR006439">
    <property type="entry name" value="HAD-SF_hydro_IA"/>
</dbReference>
<dbReference type="Gene3D" id="3.40.50.1000">
    <property type="entry name" value="HAD superfamily/HAD-like"/>
    <property type="match status" value="1"/>
</dbReference>
<dbReference type="RefSeq" id="WP_085785649.1">
    <property type="nucleotide sequence ID" value="NZ_CP019937.1"/>
</dbReference>
<dbReference type="OrthoDB" id="9782449at2"/>
<dbReference type="InterPro" id="IPR036412">
    <property type="entry name" value="HAD-like_sf"/>
</dbReference>
<gene>
    <name evidence="1" type="primary">pgmB</name>
    <name evidence="1" type="ORF">BVG79_00684</name>
</gene>
<dbReference type="PRINTS" id="PR00413">
    <property type="entry name" value="HADHALOGNASE"/>
</dbReference>
<dbReference type="GO" id="GO:0008801">
    <property type="term" value="F:beta-phosphoglucomutase activity"/>
    <property type="evidence" value="ECO:0007669"/>
    <property type="project" value="UniProtKB-EC"/>
</dbReference>
<proteinExistence type="predicted"/>
<evidence type="ECO:0000313" key="2">
    <source>
        <dbReference type="Proteomes" id="UP000242447"/>
    </source>
</evidence>
<dbReference type="PANTHER" id="PTHR18901:SF38">
    <property type="entry name" value="PSEUDOURIDINE-5'-PHOSPHATASE"/>
    <property type="match status" value="1"/>
</dbReference>
<dbReference type="AlphaFoldDB" id="A0A1W6NXR0"/>
<sequence>MTQAFKGVVFDLDGTLTDTEAQANHAAMAVLADMGVEGDMALFESLSGIHDIERRAILHRALAAQVDPDDFLLAWRARIDQQRANGVPTKPGAAALLQTLKDKGYLLALATSSYRTMALEKLAKAGLEGFFDVIVPVDDVQNPKPAPDPYLLAADRLGLKPVECVAFEDSETGAESAFTAGLFTVQIPDIHPASGKWANIVAPDLTEGAKAAGLI</sequence>
<dbReference type="Proteomes" id="UP000242447">
    <property type="component" value="Chromosome"/>
</dbReference>
<keyword evidence="2" id="KW-1185">Reference proteome</keyword>
<dbReference type="KEGG" id="kro:BVG79_00684"/>
<dbReference type="CDD" id="cd07505">
    <property type="entry name" value="HAD_BPGM-like"/>
    <property type="match status" value="1"/>
</dbReference>
<organism evidence="1 2">
    <name type="scientific">Ketogulonicigenium robustum</name>
    <dbReference type="NCBI Taxonomy" id="92947"/>
    <lineage>
        <taxon>Bacteria</taxon>
        <taxon>Pseudomonadati</taxon>
        <taxon>Pseudomonadota</taxon>
        <taxon>Alphaproteobacteria</taxon>
        <taxon>Rhodobacterales</taxon>
        <taxon>Roseobacteraceae</taxon>
        <taxon>Ketogulonicigenium</taxon>
    </lineage>
</organism>
<dbReference type="SUPFAM" id="SSF56784">
    <property type="entry name" value="HAD-like"/>
    <property type="match status" value="1"/>
</dbReference>
<dbReference type="Pfam" id="PF13419">
    <property type="entry name" value="HAD_2"/>
    <property type="match status" value="1"/>
</dbReference>
<dbReference type="InterPro" id="IPR023198">
    <property type="entry name" value="PGP-like_dom2"/>
</dbReference>
<dbReference type="Gene3D" id="1.10.150.240">
    <property type="entry name" value="Putative phosphatase, domain 2"/>
    <property type="match status" value="1"/>
</dbReference>
<name>A0A1W6NXR0_9RHOB</name>
<dbReference type="SFLD" id="SFLDS00003">
    <property type="entry name" value="Haloacid_Dehalogenase"/>
    <property type="match status" value="1"/>
</dbReference>
<protein>
    <submittedName>
        <fullName evidence="1">Beta-phosphoglucomutase</fullName>
        <ecNumber evidence="1">5.4.2.6</ecNumber>
    </submittedName>
</protein>
<dbReference type="EC" id="5.4.2.6" evidence="1"/>
<keyword evidence="1" id="KW-0413">Isomerase</keyword>
<reference evidence="1 2" key="1">
    <citation type="submission" date="2017-02" db="EMBL/GenBank/DDBJ databases">
        <title>Ketogulonicigenium robustum SPU B003 Genome sequencing and assembly.</title>
        <authorList>
            <person name="Li Y."/>
            <person name="Liu L."/>
            <person name="Wang C."/>
            <person name="Zhang M."/>
            <person name="Zhang T."/>
            <person name="Zhang Y."/>
        </authorList>
    </citation>
    <scope>NUCLEOTIDE SEQUENCE [LARGE SCALE GENOMIC DNA]</scope>
    <source>
        <strain evidence="1 2">SPU_B003</strain>
    </source>
</reference>
<dbReference type="STRING" id="92947.BVG79_00684"/>
<accession>A0A1W6NXR0</accession>